<evidence type="ECO:0000256" key="1">
    <source>
        <dbReference type="SAM" id="Phobius"/>
    </source>
</evidence>
<keyword evidence="1" id="KW-1133">Transmembrane helix</keyword>
<dbReference type="HOGENOM" id="CLU_085002_2_0_10"/>
<keyword evidence="1" id="KW-0472">Membrane</keyword>
<dbReference type="InterPro" id="IPR021958">
    <property type="entry name" value="DUF3575"/>
</dbReference>
<feature type="transmembrane region" description="Helical" evidence="1">
    <location>
        <begin position="12"/>
        <end position="34"/>
    </location>
</feature>
<evidence type="ECO:0000313" key="3">
    <source>
        <dbReference type="Proteomes" id="UP000033047"/>
    </source>
</evidence>
<dbReference type="PATRIC" id="fig|927665.4.peg.365"/>
<gene>
    <name evidence="2" type="ORF">HMPREF1535_00364</name>
</gene>
<feature type="transmembrane region" description="Helical" evidence="1">
    <location>
        <begin position="77"/>
        <end position="95"/>
    </location>
</feature>
<dbReference type="STRING" id="927665.HMPREF1535_00364"/>
<name>A0A0F5JQV3_9BACT</name>
<evidence type="ECO:0008006" key="4">
    <source>
        <dbReference type="Google" id="ProtNLM"/>
    </source>
</evidence>
<dbReference type="Pfam" id="PF12099">
    <property type="entry name" value="DUF3575"/>
    <property type="match status" value="1"/>
</dbReference>
<evidence type="ECO:0000313" key="2">
    <source>
        <dbReference type="EMBL" id="KKB60089.1"/>
    </source>
</evidence>
<dbReference type="AlphaFoldDB" id="A0A0F5JQV3"/>
<proteinExistence type="predicted"/>
<accession>A0A0F5JQV3</accession>
<dbReference type="EMBL" id="AQHV01000001">
    <property type="protein sequence ID" value="KKB60089.1"/>
    <property type="molecule type" value="Genomic_DNA"/>
</dbReference>
<comment type="caution">
    <text evidence="2">The sequence shown here is derived from an EMBL/GenBank/DDBJ whole genome shotgun (WGS) entry which is preliminary data.</text>
</comment>
<reference evidence="2 3" key="1">
    <citation type="submission" date="2013-04" db="EMBL/GenBank/DDBJ databases">
        <title>The Genome Sequence of Parabacteroides goldsteinii DSM 19448.</title>
        <authorList>
            <consortium name="The Broad Institute Genomics Platform"/>
            <person name="Earl A."/>
            <person name="Ward D."/>
            <person name="Feldgarden M."/>
            <person name="Gevers D."/>
            <person name="Martens E."/>
            <person name="Sakamoto M."/>
            <person name="Benno Y."/>
            <person name="Song Y."/>
            <person name="Liu C."/>
            <person name="Lee J."/>
            <person name="Bolanos M."/>
            <person name="Vaisanen M.L."/>
            <person name="Finegold S.M."/>
            <person name="Walker B."/>
            <person name="Young S."/>
            <person name="Zeng Q."/>
            <person name="Gargeya S."/>
            <person name="Fitzgerald M."/>
            <person name="Haas B."/>
            <person name="Abouelleil A."/>
            <person name="Allen A.W."/>
            <person name="Alvarado L."/>
            <person name="Arachchi H.M."/>
            <person name="Berlin A.M."/>
            <person name="Chapman S.B."/>
            <person name="Gainer-Dewar J."/>
            <person name="Goldberg J."/>
            <person name="Griggs A."/>
            <person name="Gujja S."/>
            <person name="Hansen M."/>
            <person name="Howarth C."/>
            <person name="Imamovic A."/>
            <person name="Ireland A."/>
            <person name="Larimer J."/>
            <person name="McCowan C."/>
            <person name="Murphy C."/>
            <person name="Pearson M."/>
            <person name="Poon T.W."/>
            <person name="Priest M."/>
            <person name="Roberts A."/>
            <person name="Saif S."/>
            <person name="Shea T."/>
            <person name="Sisk P."/>
            <person name="Sykes S."/>
            <person name="Wortman J."/>
            <person name="Nusbaum C."/>
            <person name="Birren B."/>
        </authorList>
    </citation>
    <scope>NUCLEOTIDE SEQUENCE [LARGE SCALE GENOMIC DNA]</scope>
    <source>
        <strain evidence="2 3">DSM 19448</strain>
    </source>
</reference>
<sequence length="260" mass="30020">MIKLEKQALFYFPFFSSSRFVFRMLSLSVLLLQYGTIKQFEIPDSCAFCVSLFRLFLRDRIPLTVTKSSINIMYRVLYLSLLYTGCLLLTTNMYGQQTALKTNLLFWATTTPNTGVEFGMGRQFTMDIWGAYNAWKYPDDMRLNLYLIQPEVRFWPCRKFEGHFFGVHGHYGHFNIGMIPFISGLKDHVLRGDLYGGGVTYGYHWAVGNRWGLEAMIGGGYVSMKYTKYKCAECAEASGSYSRSYFGPTRIGFSVIYFLR</sequence>
<protein>
    <recommendedName>
        <fullName evidence="4">DUF3575 domain-containing protein</fullName>
    </recommendedName>
</protein>
<dbReference type="Proteomes" id="UP000033047">
    <property type="component" value="Unassembled WGS sequence"/>
</dbReference>
<keyword evidence="1" id="KW-0812">Transmembrane</keyword>
<organism evidence="2 3">
    <name type="scientific">Parabacteroides goldsteinii DSM 19448 = WAL 12034</name>
    <dbReference type="NCBI Taxonomy" id="927665"/>
    <lineage>
        <taxon>Bacteria</taxon>
        <taxon>Pseudomonadati</taxon>
        <taxon>Bacteroidota</taxon>
        <taxon>Bacteroidia</taxon>
        <taxon>Bacteroidales</taxon>
        <taxon>Tannerellaceae</taxon>
        <taxon>Parabacteroides</taxon>
    </lineage>
</organism>